<evidence type="ECO:0008006" key="5">
    <source>
        <dbReference type="Google" id="ProtNLM"/>
    </source>
</evidence>
<dbReference type="OrthoDB" id="9778608at2"/>
<accession>A0A1I5YAI8</accession>
<evidence type="ECO:0000313" key="4">
    <source>
        <dbReference type="Proteomes" id="UP000182624"/>
    </source>
</evidence>
<gene>
    <name evidence="3" type="ORF">SAMN04487928_14310</name>
</gene>
<keyword evidence="1" id="KW-0175">Coiled coil</keyword>
<protein>
    <recommendedName>
        <fullName evidence="5">Plasmid recombination enzyme</fullName>
    </recommendedName>
</protein>
<dbReference type="Proteomes" id="UP000182624">
    <property type="component" value="Unassembled WGS sequence"/>
</dbReference>
<sequence>MMRATRHNGRSGAHGTYNPKHNDREFDLDNAVDINSEMTPNNIYWNCYQGFTFHKDRPDDWMSFKDVELLFYKQQFTGWLDAQNERHRKEGHKKRIKTMEEVVTNKKWCPEETIYQIGNIDGTVDYKELAMVVAETMQEIDKRFGEYCRTMDWGLHIDEKTPHIHERHVFFAPDEYGFDMPQQEEACRRMGLELPDKGSEPGRYNNRKMTFDKECRAIFLEKCKEHGIDIEVEPIYGGKKYQEKQEFITSQINMKNQNVQIENGQLLIDNSILIEERNDLKKEIKELDDEKLQKELQLEEVDVFINDVTEIAYDKACETIIDEIAENIRKEETKEITKLKAEITESDNLITKALGRFAVEQLDKLQKRLSGIKTRVVESLKRSFTSTTKKEHLLNKIAEAARPSLIEILNKKKEEIAKEKAKELDVPSRKRKHEQCL</sequence>
<dbReference type="RefSeq" id="WP_074891802.1">
    <property type="nucleotide sequence ID" value="NZ_FOXO01000043.1"/>
</dbReference>
<dbReference type="Gene3D" id="3.30.930.30">
    <property type="match status" value="1"/>
</dbReference>
<feature type="coiled-coil region" evidence="1">
    <location>
        <begin position="270"/>
        <end position="300"/>
    </location>
</feature>
<dbReference type="EMBL" id="FOXO01000043">
    <property type="protein sequence ID" value="SFQ41234.1"/>
    <property type="molecule type" value="Genomic_DNA"/>
</dbReference>
<evidence type="ECO:0000256" key="2">
    <source>
        <dbReference type="SAM" id="MobiDB-lite"/>
    </source>
</evidence>
<reference evidence="4" key="1">
    <citation type="submission" date="2016-10" db="EMBL/GenBank/DDBJ databases">
        <authorList>
            <person name="Varghese N."/>
            <person name="Submissions S."/>
        </authorList>
    </citation>
    <scope>NUCLEOTIDE SEQUENCE [LARGE SCALE GENOMIC DNA]</scope>
    <source>
        <strain evidence="4">P18</strain>
    </source>
</reference>
<name>A0A1I5YAI8_9FIRM</name>
<proteinExistence type="predicted"/>
<evidence type="ECO:0000313" key="3">
    <source>
        <dbReference type="EMBL" id="SFQ41234.1"/>
    </source>
</evidence>
<organism evidence="3 4">
    <name type="scientific">Butyrivibrio proteoclasticus</name>
    <dbReference type="NCBI Taxonomy" id="43305"/>
    <lineage>
        <taxon>Bacteria</taxon>
        <taxon>Bacillati</taxon>
        <taxon>Bacillota</taxon>
        <taxon>Clostridia</taxon>
        <taxon>Lachnospirales</taxon>
        <taxon>Lachnospiraceae</taxon>
        <taxon>Butyrivibrio</taxon>
    </lineage>
</organism>
<keyword evidence="4" id="KW-1185">Reference proteome</keyword>
<feature type="region of interest" description="Disordered" evidence="2">
    <location>
        <begin position="1"/>
        <end position="24"/>
    </location>
</feature>
<evidence type="ECO:0000256" key="1">
    <source>
        <dbReference type="SAM" id="Coils"/>
    </source>
</evidence>
<dbReference type="AlphaFoldDB" id="A0A1I5YAI8"/>